<evidence type="ECO:0000313" key="2">
    <source>
        <dbReference type="EMBL" id="QBN18471.1"/>
    </source>
</evidence>
<keyword evidence="3" id="KW-1185">Reference proteome</keyword>
<dbReference type="KEGG" id="fnk:E1750_06495"/>
<sequence length="181" mass="21423">MKKTLKIIILIIVALFVTYSFLLSDFNPMFKNAEFVYLTNALKESRKENFKSVLDIENKIYKVVKQRRCNCETATTYIGPYRHGFSLTKKIYLLKIEKEFSNNECLKFQLLNYDFGNNIIGLKKVSKFYFGKTVDKLNEDEIMTVIIMLENSRLYNPVRNKEGVRNKLLVYKRILNKNTSW</sequence>
<proteinExistence type="predicted"/>
<dbReference type="RefSeq" id="WP_133275995.1">
    <property type="nucleotide sequence ID" value="NZ_CP037933.1"/>
</dbReference>
<accession>A0A4P6Y7A1</accession>
<evidence type="ECO:0000259" key="1">
    <source>
        <dbReference type="Pfam" id="PF00912"/>
    </source>
</evidence>
<dbReference type="InterPro" id="IPR023346">
    <property type="entry name" value="Lysozyme-like_dom_sf"/>
</dbReference>
<organism evidence="2 3">
    <name type="scientific">Flavobacterium nackdongense</name>
    <dbReference type="NCBI Taxonomy" id="2547394"/>
    <lineage>
        <taxon>Bacteria</taxon>
        <taxon>Pseudomonadati</taxon>
        <taxon>Bacteroidota</taxon>
        <taxon>Flavobacteriia</taxon>
        <taxon>Flavobacteriales</taxon>
        <taxon>Flavobacteriaceae</taxon>
        <taxon>Flavobacterium</taxon>
    </lineage>
</organism>
<dbReference type="Proteomes" id="UP000291124">
    <property type="component" value="Chromosome"/>
</dbReference>
<dbReference type="Pfam" id="PF00912">
    <property type="entry name" value="Transgly"/>
    <property type="match status" value="1"/>
</dbReference>
<dbReference type="OrthoDB" id="1429825at2"/>
<feature type="domain" description="Glycosyl transferase family 51" evidence="1">
    <location>
        <begin position="93"/>
        <end position="167"/>
    </location>
</feature>
<reference evidence="3" key="1">
    <citation type="submission" date="2019-03" db="EMBL/GenBank/DDBJ databases">
        <title>Flavobacterium sp.</title>
        <authorList>
            <person name="Kim H."/>
        </authorList>
    </citation>
    <scope>NUCLEOTIDE SEQUENCE [LARGE SCALE GENOMIC DNA]</scope>
    <source>
        <strain evidence="3">GS13</strain>
    </source>
</reference>
<dbReference type="InterPro" id="IPR001264">
    <property type="entry name" value="Glyco_trans_51"/>
</dbReference>
<dbReference type="InterPro" id="IPR036950">
    <property type="entry name" value="PBP_transglycosylase"/>
</dbReference>
<name>A0A4P6Y7A1_9FLAO</name>
<dbReference type="EMBL" id="CP037933">
    <property type="protein sequence ID" value="QBN18471.1"/>
    <property type="molecule type" value="Genomic_DNA"/>
</dbReference>
<protein>
    <recommendedName>
        <fullName evidence="1">Glycosyl transferase family 51 domain-containing protein</fullName>
    </recommendedName>
</protein>
<dbReference type="AlphaFoldDB" id="A0A4P6Y7A1"/>
<gene>
    <name evidence="2" type="ORF">E1750_06495</name>
</gene>
<evidence type="ECO:0000313" key="3">
    <source>
        <dbReference type="Proteomes" id="UP000291124"/>
    </source>
</evidence>
<dbReference type="Gene3D" id="1.10.3810.10">
    <property type="entry name" value="Biosynthetic peptidoglycan transglycosylase-like"/>
    <property type="match status" value="1"/>
</dbReference>
<dbReference type="SUPFAM" id="SSF53955">
    <property type="entry name" value="Lysozyme-like"/>
    <property type="match status" value="1"/>
</dbReference>